<dbReference type="PANTHER" id="PTHR46615:SF1">
    <property type="entry name" value="ARYLSULFATASE K"/>
    <property type="match status" value="1"/>
</dbReference>
<dbReference type="PANTHER" id="PTHR46615">
    <property type="entry name" value="ARYLSULFATASE K"/>
    <property type="match status" value="1"/>
</dbReference>
<name>A0A381YHI6_9ZZZZ</name>
<dbReference type="Pfam" id="PF00884">
    <property type="entry name" value="Sulfatase"/>
    <property type="match status" value="1"/>
</dbReference>
<dbReference type="EMBL" id="UINC01018231">
    <property type="protein sequence ID" value="SVA76390.1"/>
    <property type="molecule type" value="Genomic_DNA"/>
</dbReference>
<dbReference type="Gene3D" id="3.40.720.10">
    <property type="entry name" value="Alkaline Phosphatase, subunit A"/>
    <property type="match status" value="2"/>
</dbReference>
<dbReference type="InterPro" id="IPR000917">
    <property type="entry name" value="Sulfatase_N"/>
</dbReference>
<accession>A0A381YHI6</accession>
<evidence type="ECO:0000313" key="2">
    <source>
        <dbReference type="EMBL" id="SVA76390.1"/>
    </source>
</evidence>
<evidence type="ECO:0000259" key="1">
    <source>
        <dbReference type="Pfam" id="PF00884"/>
    </source>
</evidence>
<dbReference type="InterPro" id="IPR017850">
    <property type="entry name" value="Alkaline_phosphatase_core_sf"/>
</dbReference>
<dbReference type="AlphaFoldDB" id="A0A381YHI6"/>
<reference evidence="2" key="1">
    <citation type="submission" date="2018-05" db="EMBL/GenBank/DDBJ databases">
        <authorList>
            <person name="Lanie J.A."/>
            <person name="Ng W.-L."/>
            <person name="Kazmierczak K.M."/>
            <person name="Andrzejewski T.M."/>
            <person name="Davidsen T.M."/>
            <person name="Wayne K.J."/>
            <person name="Tettelin H."/>
            <person name="Glass J.I."/>
            <person name="Rusch D."/>
            <person name="Podicherti R."/>
            <person name="Tsui H.-C.T."/>
            <person name="Winkler M.E."/>
        </authorList>
    </citation>
    <scope>NUCLEOTIDE SEQUENCE</scope>
</reference>
<organism evidence="2">
    <name type="scientific">marine metagenome</name>
    <dbReference type="NCBI Taxonomy" id="408172"/>
    <lineage>
        <taxon>unclassified sequences</taxon>
        <taxon>metagenomes</taxon>
        <taxon>ecological metagenomes</taxon>
    </lineage>
</organism>
<dbReference type="GO" id="GO:0004065">
    <property type="term" value="F:arylsulfatase activity"/>
    <property type="evidence" value="ECO:0007669"/>
    <property type="project" value="TreeGrafter"/>
</dbReference>
<dbReference type="GO" id="GO:0015024">
    <property type="term" value="F:glucuronate-2-sulfatase activity"/>
    <property type="evidence" value="ECO:0007669"/>
    <property type="project" value="TreeGrafter"/>
</dbReference>
<gene>
    <name evidence="2" type="ORF">METZ01_LOCUS129244</name>
</gene>
<protein>
    <recommendedName>
        <fullName evidence="1">Sulfatase N-terminal domain-containing protein</fullName>
    </recommendedName>
</protein>
<sequence length="450" mass="51776">MKPNILFLIIDSLRADKFPQKNQNNSSPNISSLIQNGTLFSNTISSANATILSWSSLFTSKFPFKTGIRSSRFNKLDSNIETSFDVLKNNNYRLYGYLPKLSETVGLFPKFDNDDYLYDFYIGLSNGLGEEIIKKTDSNLPTPWFFLVHSMDLHQPINVSKEFDITKFGTSSYERKVSEIDFWIGKIIKKIDLKNTILIITGDHGDYIKSANIANKELDFNPDHNKEVLRSKISKHAPKFLKPLKDKVFFSLEKQTQVRKSKILHDLDLRDYEKRAIIAGKADKDHFLFDELIKVPLLIVSPQITKNLLINQQIRTVDIFPTLFDLLGLKFQSDIDGVNLKPLINGESMQEQPAYIESNPLVLTESNDVIGIRTSKYKYFRDKNDPSKRIHLFNLKTDPYEETNLSSETELIKKFEEILISLLGDYSEKISQNTSESDEIEQELRKLGYV</sequence>
<proteinExistence type="predicted"/>
<feature type="domain" description="Sulfatase N-terminal" evidence="1">
    <location>
        <begin position="3"/>
        <end position="328"/>
    </location>
</feature>
<dbReference type="InterPro" id="IPR051849">
    <property type="entry name" value="GAG-degrading_sulfatase"/>
</dbReference>
<dbReference type="SUPFAM" id="SSF53649">
    <property type="entry name" value="Alkaline phosphatase-like"/>
    <property type="match status" value="1"/>
</dbReference>